<protein>
    <submittedName>
        <fullName evidence="2">Uncharacterized protein</fullName>
    </submittedName>
</protein>
<sequence>MVHAMVTPFGPFPGADDVHELQLFDCLDDVEQSILLYMVSPPKGAKEHRGTKIPPVASWRRQRNLLLGAATKVRPSSLDPINIKPPGDHPGLCRSPNCRFRAHTALSIGDGEYCCGRCRDKPGKHSRMCERQVYNPNKPVEWCLPCHGSIDLETSVNVQLPIPRWLIPMPLIRWVVKTLVKLLYPLLIMLNERFDSSPFAERMKVDRWGFYDAVAERLERHRKRAGGDGVGFQFHWPEGAPRESERRRQVDWWSQQSSKHPASKHPDKDELPISP</sequence>
<feature type="compositionally biased region" description="Basic and acidic residues" evidence="1">
    <location>
        <begin position="240"/>
        <end position="250"/>
    </location>
</feature>
<organism evidence="2">
    <name type="scientific">Haptolina ericina</name>
    <dbReference type="NCBI Taxonomy" id="156174"/>
    <lineage>
        <taxon>Eukaryota</taxon>
        <taxon>Haptista</taxon>
        <taxon>Haptophyta</taxon>
        <taxon>Prymnesiophyceae</taxon>
        <taxon>Prymnesiales</taxon>
        <taxon>Prymnesiaceae</taxon>
        <taxon>Haptolina</taxon>
    </lineage>
</organism>
<feature type="compositionally biased region" description="Basic and acidic residues" evidence="1">
    <location>
        <begin position="264"/>
        <end position="275"/>
    </location>
</feature>
<evidence type="ECO:0000313" key="2">
    <source>
        <dbReference type="EMBL" id="CAE0125568.1"/>
    </source>
</evidence>
<reference evidence="2" key="1">
    <citation type="submission" date="2021-01" db="EMBL/GenBank/DDBJ databases">
        <authorList>
            <person name="Corre E."/>
            <person name="Pelletier E."/>
            <person name="Niang G."/>
            <person name="Scheremetjew M."/>
            <person name="Finn R."/>
            <person name="Kale V."/>
            <person name="Holt S."/>
            <person name="Cochrane G."/>
            <person name="Meng A."/>
            <person name="Brown T."/>
            <person name="Cohen L."/>
        </authorList>
    </citation>
    <scope>NUCLEOTIDE SEQUENCE</scope>
    <source>
        <strain evidence="2">CCMP281</strain>
    </source>
</reference>
<feature type="region of interest" description="Disordered" evidence="1">
    <location>
        <begin position="232"/>
        <end position="275"/>
    </location>
</feature>
<name>A0A7S3B5X8_9EUKA</name>
<dbReference type="AlphaFoldDB" id="A0A7S3B5X8"/>
<accession>A0A7S3B5X8</accession>
<evidence type="ECO:0000256" key="1">
    <source>
        <dbReference type="SAM" id="MobiDB-lite"/>
    </source>
</evidence>
<dbReference type="EMBL" id="HBHX01046323">
    <property type="protein sequence ID" value="CAE0125568.1"/>
    <property type="molecule type" value="Transcribed_RNA"/>
</dbReference>
<gene>
    <name evidence="2" type="ORF">HERI1096_LOCUS25635</name>
</gene>
<proteinExistence type="predicted"/>